<dbReference type="FunFam" id="3.20.20.80:FF:000016">
    <property type="entry name" value="Maltase-glucoamylase, intestinal"/>
    <property type="match status" value="2"/>
</dbReference>
<dbReference type="CDD" id="cd14752">
    <property type="entry name" value="GH31_N"/>
    <property type="match status" value="2"/>
</dbReference>
<reference evidence="12" key="1">
    <citation type="submission" date="2021-11" db="EMBL/GenBank/DDBJ databases">
        <authorList>
            <person name="Schell T."/>
        </authorList>
    </citation>
    <scope>NUCLEOTIDE SEQUENCE</scope>
    <source>
        <strain evidence="12">M5</strain>
    </source>
</reference>
<evidence type="ECO:0000256" key="9">
    <source>
        <dbReference type="PROSITE-ProRule" id="PRU00779"/>
    </source>
</evidence>
<feature type="transmembrane region" description="Helical" evidence="10">
    <location>
        <begin position="12"/>
        <end position="32"/>
    </location>
</feature>
<keyword evidence="6" id="KW-0325">Glycoprotein</keyword>
<dbReference type="GO" id="GO:0030246">
    <property type="term" value="F:carbohydrate binding"/>
    <property type="evidence" value="ECO:0007669"/>
    <property type="project" value="InterPro"/>
</dbReference>
<dbReference type="GO" id="GO:0016020">
    <property type="term" value="C:membrane"/>
    <property type="evidence" value="ECO:0007669"/>
    <property type="project" value="UniProtKB-SubCell"/>
</dbReference>
<keyword evidence="5" id="KW-1015">Disulfide bond</keyword>
<dbReference type="InterPro" id="IPR000519">
    <property type="entry name" value="P_trefoil_dom"/>
</dbReference>
<dbReference type="InterPro" id="IPR044913">
    <property type="entry name" value="P_trefoil_dom_sf"/>
</dbReference>
<dbReference type="Gene3D" id="3.20.20.80">
    <property type="entry name" value="Glycosidases"/>
    <property type="match status" value="2"/>
</dbReference>
<feature type="domain" description="P-type" evidence="11">
    <location>
        <begin position="39"/>
        <end position="82"/>
    </location>
</feature>
<dbReference type="SUPFAM" id="SSF57492">
    <property type="entry name" value="Trefoil"/>
    <property type="match status" value="2"/>
</dbReference>
<evidence type="ECO:0000313" key="12">
    <source>
        <dbReference type="EMBL" id="CAH0113183.1"/>
    </source>
</evidence>
<keyword evidence="3" id="KW-0378">Hydrolase</keyword>
<keyword evidence="4 10" id="KW-0472">Membrane</keyword>
<evidence type="ECO:0000256" key="5">
    <source>
        <dbReference type="ARBA" id="ARBA00023157"/>
    </source>
</evidence>
<evidence type="ECO:0000259" key="11">
    <source>
        <dbReference type="PROSITE" id="PS51448"/>
    </source>
</evidence>
<dbReference type="Proteomes" id="UP000789390">
    <property type="component" value="Unassembled WGS sequence"/>
</dbReference>
<dbReference type="InterPro" id="IPR048395">
    <property type="entry name" value="Glyco_hydro_31_C"/>
</dbReference>
<dbReference type="Gene3D" id="4.10.110.10">
    <property type="entry name" value="Spasmolytic Protein, domain 1"/>
    <property type="match status" value="2"/>
</dbReference>
<protein>
    <recommendedName>
        <fullName evidence="8">Maltase</fullName>
    </recommendedName>
</protein>
<evidence type="ECO:0000256" key="7">
    <source>
        <dbReference type="ARBA" id="ARBA00023295"/>
    </source>
</evidence>
<dbReference type="SUPFAM" id="SSF51011">
    <property type="entry name" value="Glycosyl hydrolase domain"/>
    <property type="match status" value="2"/>
</dbReference>
<dbReference type="PANTHER" id="PTHR22762">
    <property type="entry name" value="ALPHA-GLUCOSIDASE"/>
    <property type="match status" value="1"/>
</dbReference>
<feature type="domain" description="P-type" evidence="11">
    <location>
        <begin position="894"/>
        <end position="938"/>
    </location>
</feature>
<evidence type="ECO:0000256" key="6">
    <source>
        <dbReference type="ARBA" id="ARBA00023180"/>
    </source>
</evidence>
<dbReference type="Gene3D" id="2.60.40.1180">
    <property type="entry name" value="Golgi alpha-mannosidase II"/>
    <property type="match status" value="4"/>
</dbReference>
<sequence length="1786" mass="203499">MAPSKATKKRQAIFIGIGVTLMLVVIIVPISIEVSQEKNRAPSTLDNRIECFPFKNMASENCTQAGCLWETVSGQPSCFLPDSSVYGYKINSAQTNFPNNEGFRIELRRIRSADDTPSFSLYGNDIDEITFEVNYHSDNTLGIAFYPKGANREQLRPPVAITLPKTPIKSQSYEARIVNTGLGQPFNFQIIRKSSKVVIFDTSMGGLTVAKQFLMISTTLPSEYLYGLGENTHDTFLHDMNYRMWPIFSRDISPIDDDVNLYGAHPFYMVCENDGSSHGVFFYNSHSIDVTTMPNPGLTFRTIGGMLEFFVFLGPEPESVVKQYSEVIGRTFMPPYFALGFQLSRWGYRNTSEIRQVIDRTRGVNIPHDIQYADIDYMDGRRDFTIDPVNFGDLPALVDDVKKDGLRFIVILDPAIANDYSTYDRGVASSVYVEWVNATYKPDDQPTDSNIIIGNVWPANKTAFPDFFKTSTKQWWTDEIRIFYETLKFDAIWIDMNEVSNFDTNQYSDKLQCPINEWDDPPYETMAAHTGPTFRLSDKTICMVTKFGETSEERLHYEVHNLYGYSQAIVTQQAVRQILAGQRSMVLSRSTFAGSGKFTGHWLGDNFSTWKNMADSIIGMMEFNMFGIPYIGADICGFIFDTTEEMCERWMEVGAFYPFSRNHNNIDAIDQDPGIWPNTVAASGRKALNIRYRLLPYLYTLFYESHTTGSTVVRPLYHEFSQDRKTRLVDKQFMWGPALLISPVLEEGKLSVDVYIPDDVWYDYYTGDRVTVLGSTTLSAPRDHINLHLRGGYILPAQKPALNTMLSRQNNFELLVPLNDQNSASGKMFWDDGESANTIEDGLYQINTFELSNMRKWTKILLSVILLVVVVLAIVLPIVLTKDEEPIETTTYSPTAAPILNNNRIECYPFKNINEDDCTVAGCLWDSQNGDPKCYLPDSSIYGYEIDGTVVNLPNQTGFTIDLRRRQTEDNSTTFSLYGGDFDQVTFEVNYYSDNTLGFKFYPKDVDPSELRPPVSLTLTETSLTENVQYETRLVSNKTGQPFNLQIIRKSSQAIIFDTSLGGLTIAEQFLMISTKLPTRYLYGFGENTHDSLLHNMLYKMWPIFSRGQAPGKANINAYGAQPFYMASEEDGSSHGVFLFNSHAMDVTTMPNPGLTFRTIGGMLEFFVFLGPEPESVVKQYSDVIGRTFMPPYFALGFQLSRWGYRNTSNIEAAINRTRELQIPHDVQYADIDYMDGRKDFTIDPVNFADLPALVDEVKQGGLRFGIILDPAIAHERTGYPTFRRGDSNKVFVQWANSSYKPDDQDANDNNLYGRVWPIRQTAFPDFFKTKTKQWWTEEIRLFREEQQLNFDILWIDMNEPTNFLTGTLLQCPTNRWDDPPYETMAAHVGTTQRLSEKTICMASNFGENDEFLHYEVHNLYGYSHAMATQSALRQIMSDKRSMVLSRSTFAGSGKYAGHWLGDNYSTWKQMANSIIGIIEFNMFNIPYVGPDICGFNLNAEEEMCERWMELGAFYPFSRNHNSILAKPQDPGQWPDTVAVSGRKALNIRYRLLPYLYTLFYDSHTIGGTVVRPLYHEYPKDLDARSLDKQFMWGPALLISPVLEQGKLSVDVYIPDDVWYDYYTGIRVTVLGSTTLSAPRDHINLHLRGGYILPAQKPALNTMLSRQNNFELLVPLNDQNSASGKMFWDDGESANTIEDGLYQINTFEFKVDTLTIKVQRGSNNSWSGITQLLDMIQFMGMKNKPTNIAVNGVDLKEDSYAYNETNQNLLLFYEFNMNDNYNVKFQ</sequence>
<comment type="caution">
    <text evidence="12">The sequence shown here is derived from an EMBL/GenBank/DDBJ whole genome shotgun (WGS) entry which is preliminary data.</text>
</comment>
<evidence type="ECO:0000256" key="3">
    <source>
        <dbReference type="ARBA" id="ARBA00022801"/>
    </source>
</evidence>
<dbReference type="OrthoDB" id="1334205at2759"/>
<feature type="transmembrane region" description="Helical" evidence="10">
    <location>
        <begin position="860"/>
        <end position="880"/>
    </location>
</feature>
<evidence type="ECO:0000256" key="10">
    <source>
        <dbReference type="SAM" id="Phobius"/>
    </source>
</evidence>
<comment type="caution">
    <text evidence="9">Lacks conserved residue(s) required for the propagation of feature annotation.</text>
</comment>
<dbReference type="InterPro" id="IPR025887">
    <property type="entry name" value="Glyco_hydro_31_N_dom"/>
</dbReference>
<dbReference type="GO" id="GO:0004558">
    <property type="term" value="F:alpha-1,4-glucosidase activity"/>
    <property type="evidence" value="ECO:0007669"/>
    <property type="project" value="TreeGrafter"/>
</dbReference>
<dbReference type="Gene3D" id="2.60.40.1760">
    <property type="entry name" value="glycosyl hydrolase (family 31)"/>
    <property type="match status" value="2"/>
</dbReference>
<organism evidence="12 13">
    <name type="scientific">Daphnia galeata</name>
    <dbReference type="NCBI Taxonomy" id="27404"/>
    <lineage>
        <taxon>Eukaryota</taxon>
        <taxon>Metazoa</taxon>
        <taxon>Ecdysozoa</taxon>
        <taxon>Arthropoda</taxon>
        <taxon>Crustacea</taxon>
        <taxon>Branchiopoda</taxon>
        <taxon>Diplostraca</taxon>
        <taxon>Cladocera</taxon>
        <taxon>Anomopoda</taxon>
        <taxon>Daphniidae</taxon>
        <taxon>Daphnia</taxon>
    </lineage>
</organism>
<dbReference type="CDD" id="cd00111">
    <property type="entry name" value="Trefoil"/>
    <property type="match status" value="2"/>
</dbReference>
<dbReference type="InterPro" id="IPR013780">
    <property type="entry name" value="Glyco_hydro_b"/>
</dbReference>
<evidence type="ECO:0000256" key="2">
    <source>
        <dbReference type="ARBA" id="ARBA00007806"/>
    </source>
</evidence>
<dbReference type="Pfam" id="PF21365">
    <property type="entry name" value="Glyco_hydro_31_3rd"/>
    <property type="match status" value="2"/>
</dbReference>
<name>A0A8J2S476_9CRUS</name>
<dbReference type="Pfam" id="PF00088">
    <property type="entry name" value="Trefoil"/>
    <property type="match status" value="2"/>
</dbReference>
<dbReference type="EMBL" id="CAKKLH010000336">
    <property type="protein sequence ID" value="CAH0113183.1"/>
    <property type="molecule type" value="Genomic_DNA"/>
</dbReference>
<dbReference type="Pfam" id="PF13802">
    <property type="entry name" value="Gal_mutarotas_2"/>
    <property type="match status" value="2"/>
</dbReference>
<dbReference type="InterPro" id="IPR017853">
    <property type="entry name" value="GH"/>
</dbReference>
<dbReference type="InterPro" id="IPR011013">
    <property type="entry name" value="Gal_mutarotase_sf_dom"/>
</dbReference>
<comment type="subcellular location">
    <subcellularLocation>
        <location evidence="1">Membrane</location>
    </subcellularLocation>
</comment>
<keyword evidence="7" id="KW-0326">Glycosidase</keyword>
<evidence type="ECO:0000256" key="8">
    <source>
        <dbReference type="ARBA" id="ARBA00041343"/>
    </source>
</evidence>
<dbReference type="GO" id="GO:0005975">
    <property type="term" value="P:carbohydrate metabolic process"/>
    <property type="evidence" value="ECO:0007669"/>
    <property type="project" value="InterPro"/>
</dbReference>
<dbReference type="FunFam" id="2.60.40.1180:FF:000001">
    <property type="entry name" value="Maltase-glucoamylase, intestinal"/>
    <property type="match status" value="2"/>
</dbReference>
<dbReference type="Pfam" id="PF01055">
    <property type="entry name" value="Glyco_hydro_31_2nd"/>
    <property type="match status" value="2"/>
</dbReference>
<evidence type="ECO:0000256" key="4">
    <source>
        <dbReference type="ARBA" id="ARBA00023136"/>
    </source>
</evidence>
<keyword evidence="13" id="KW-1185">Reference proteome</keyword>
<comment type="similarity">
    <text evidence="2">Belongs to the glycosyl hydrolase 31 family.</text>
</comment>
<keyword evidence="10" id="KW-0812">Transmembrane</keyword>
<evidence type="ECO:0000256" key="1">
    <source>
        <dbReference type="ARBA" id="ARBA00004370"/>
    </source>
</evidence>
<dbReference type="CDD" id="cd06602">
    <property type="entry name" value="GH31_MGAM_SI_GAA"/>
    <property type="match status" value="2"/>
</dbReference>
<gene>
    <name evidence="12" type="ORF">DGAL_LOCUS16985</name>
</gene>
<keyword evidence="10" id="KW-1133">Transmembrane helix</keyword>
<proteinExistence type="inferred from homology"/>
<evidence type="ECO:0000313" key="13">
    <source>
        <dbReference type="Proteomes" id="UP000789390"/>
    </source>
</evidence>
<dbReference type="PROSITE" id="PS51448">
    <property type="entry name" value="P_TREFOIL_2"/>
    <property type="match status" value="2"/>
</dbReference>
<dbReference type="InterPro" id="IPR000322">
    <property type="entry name" value="Glyco_hydro_31_TIM"/>
</dbReference>
<dbReference type="SUPFAM" id="SSF51445">
    <property type="entry name" value="(Trans)glycosidases"/>
    <property type="match status" value="2"/>
</dbReference>
<dbReference type="PANTHER" id="PTHR22762:SF133">
    <property type="entry name" value="P-TYPE DOMAIN-CONTAINING PROTEIN"/>
    <property type="match status" value="1"/>
</dbReference>
<dbReference type="SUPFAM" id="SSF74650">
    <property type="entry name" value="Galactose mutarotase-like"/>
    <property type="match status" value="2"/>
</dbReference>
<accession>A0A8J2S476</accession>
<dbReference type="SMART" id="SM00018">
    <property type="entry name" value="PD"/>
    <property type="match status" value="2"/>
</dbReference>